<dbReference type="RefSeq" id="WP_138058245.1">
    <property type="nucleotide sequence ID" value="NZ_VAWE01000002.1"/>
</dbReference>
<evidence type="ECO:0000313" key="1">
    <source>
        <dbReference type="EMBL" id="TLQ39435.1"/>
    </source>
</evidence>
<sequence length="79" mass="8764">MTAVWYRANDDRRVIVHLEDPSYAIDSARFARCGTLLAEIAPPLGDGDTRRLCRTCGLSDDELGTTRSCFHRIQPIAVG</sequence>
<comment type="caution">
    <text evidence="1">The sequence shown here is derived from an EMBL/GenBank/DDBJ whole genome shotgun (WGS) entry which is preliminary data.</text>
</comment>
<dbReference type="OrthoDB" id="9857847at2"/>
<proteinExistence type="predicted"/>
<organism evidence="1 2">
    <name type="scientific">Streptomyces marianii</name>
    <dbReference type="NCBI Taxonomy" id="1817406"/>
    <lineage>
        <taxon>Bacteria</taxon>
        <taxon>Bacillati</taxon>
        <taxon>Actinomycetota</taxon>
        <taxon>Actinomycetes</taxon>
        <taxon>Kitasatosporales</taxon>
        <taxon>Streptomycetaceae</taxon>
        <taxon>Streptomyces</taxon>
    </lineage>
</organism>
<reference evidence="1 2" key="1">
    <citation type="submission" date="2019-05" db="EMBL/GenBank/DDBJ databases">
        <title>Streptomyces marianii sp. nov., a novel marine actinomycete from southern coast of India.</title>
        <authorList>
            <person name="Iniyan A.M."/>
            <person name="Wink J."/>
            <person name="Ramprasad E."/>
            <person name="Ramana C.V."/>
            <person name="Bunk B."/>
            <person name="Sproer C."/>
            <person name="Joseph F.-J.R.S."/>
            <person name="Vincent S.G.P."/>
        </authorList>
    </citation>
    <scope>NUCLEOTIDE SEQUENCE [LARGE SCALE GENOMIC DNA]</scope>
    <source>
        <strain evidence="1 2">ICN19</strain>
    </source>
</reference>
<dbReference type="AlphaFoldDB" id="A0A5R9DTJ7"/>
<gene>
    <name evidence="1" type="ORF">FEF34_39355</name>
</gene>
<dbReference type="Proteomes" id="UP000305921">
    <property type="component" value="Unassembled WGS sequence"/>
</dbReference>
<evidence type="ECO:0000313" key="2">
    <source>
        <dbReference type="Proteomes" id="UP000305921"/>
    </source>
</evidence>
<protein>
    <submittedName>
        <fullName evidence="1">Uncharacterized protein</fullName>
    </submittedName>
</protein>
<name>A0A5R9DTJ7_9ACTN</name>
<keyword evidence="2" id="KW-1185">Reference proteome</keyword>
<accession>A0A5R9DTJ7</accession>
<dbReference type="EMBL" id="VAWE01000002">
    <property type="protein sequence ID" value="TLQ39435.1"/>
    <property type="molecule type" value="Genomic_DNA"/>
</dbReference>